<protein>
    <submittedName>
        <fullName evidence="1">2',3'-cyclic-nucleotide 3'-phosphodiesterase</fullName>
    </submittedName>
</protein>
<reference evidence="1" key="2">
    <citation type="submission" date="2023-06" db="EMBL/GenBank/DDBJ databases">
        <authorList>
            <consortium name="Lawrence Berkeley National Laboratory"/>
            <person name="Haridas S."/>
            <person name="Hensen N."/>
            <person name="Bonometti L."/>
            <person name="Westerberg I."/>
            <person name="Brannstrom I.O."/>
            <person name="Guillou S."/>
            <person name="Cros-Aarteil S."/>
            <person name="Calhoun S."/>
            <person name="Kuo A."/>
            <person name="Mondo S."/>
            <person name="Pangilinan J."/>
            <person name="Riley R."/>
            <person name="Labutti K."/>
            <person name="Andreopoulos B."/>
            <person name="Lipzen A."/>
            <person name="Chen C."/>
            <person name="Yanf M."/>
            <person name="Daum C."/>
            <person name="Ng V."/>
            <person name="Clum A."/>
            <person name="Steindorff A."/>
            <person name="Ohm R."/>
            <person name="Martin F."/>
            <person name="Silar P."/>
            <person name="Natvig D."/>
            <person name="Lalanne C."/>
            <person name="Gautier V."/>
            <person name="Ament-Velasquez S.L."/>
            <person name="Kruys A."/>
            <person name="Hutchinson M.I."/>
            <person name="Powell A.J."/>
            <person name="Barry K."/>
            <person name="Miller A.N."/>
            <person name="Grigoriev I.V."/>
            <person name="Debuchy R."/>
            <person name="Gladieux P."/>
            <person name="Thoren M.H."/>
            <person name="Johannesson H."/>
        </authorList>
    </citation>
    <scope>NUCLEOTIDE SEQUENCE</scope>
    <source>
        <strain evidence="1">SMH4131-1</strain>
    </source>
</reference>
<name>A0AAE0MH06_9PEZI</name>
<dbReference type="GO" id="GO:0004113">
    <property type="term" value="F:2',3'-cyclic-nucleotide 3'-phosphodiesterase activity"/>
    <property type="evidence" value="ECO:0007669"/>
    <property type="project" value="TreeGrafter"/>
</dbReference>
<dbReference type="Proteomes" id="UP001286456">
    <property type="component" value="Unassembled WGS sequence"/>
</dbReference>
<reference evidence="1" key="1">
    <citation type="journal article" date="2023" name="Mol. Phylogenet. Evol.">
        <title>Genome-scale phylogeny and comparative genomics of the fungal order Sordariales.</title>
        <authorList>
            <person name="Hensen N."/>
            <person name="Bonometti L."/>
            <person name="Westerberg I."/>
            <person name="Brannstrom I.O."/>
            <person name="Guillou S."/>
            <person name="Cros-Aarteil S."/>
            <person name="Calhoun S."/>
            <person name="Haridas S."/>
            <person name="Kuo A."/>
            <person name="Mondo S."/>
            <person name="Pangilinan J."/>
            <person name="Riley R."/>
            <person name="LaButti K."/>
            <person name="Andreopoulos B."/>
            <person name="Lipzen A."/>
            <person name="Chen C."/>
            <person name="Yan M."/>
            <person name="Daum C."/>
            <person name="Ng V."/>
            <person name="Clum A."/>
            <person name="Steindorff A."/>
            <person name="Ohm R.A."/>
            <person name="Martin F."/>
            <person name="Silar P."/>
            <person name="Natvig D.O."/>
            <person name="Lalanne C."/>
            <person name="Gautier V."/>
            <person name="Ament-Velasquez S.L."/>
            <person name="Kruys A."/>
            <person name="Hutchinson M.I."/>
            <person name="Powell A.J."/>
            <person name="Barry K."/>
            <person name="Miller A.N."/>
            <person name="Grigoriev I.V."/>
            <person name="Debuchy R."/>
            <person name="Gladieux P."/>
            <person name="Hiltunen Thoren M."/>
            <person name="Johannesson H."/>
        </authorList>
    </citation>
    <scope>NUCLEOTIDE SEQUENCE</scope>
    <source>
        <strain evidence="1">SMH4131-1</strain>
    </source>
</reference>
<accession>A0AAE0MH06</accession>
<proteinExistence type="predicted"/>
<gene>
    <name evidence="1" type="ORF">B0T19DRAFT_99202</name>
</gene>
<dbReference type="PANTHER" id="PTHR28141">
    <property type="entry name" value="2',3'-CYCLIC-NUCLEOTIDE 3'-PHOSPHODIESTERASE"/>
    <property type="match status" value="1"/>
</dbReference>
<keyword evidence="2" id="KW-1185">Reference proteome</keyword>
<dbReference type="Pfam" id="PF07823">
    <property type="entry name" value="CPDase"/>
    <property type="match status" value="1"/>
</dbReference>
<dbReference type="PANTHER" id="PTHR28141:SF1">
    <property type="entry name" value="2',3'-CYCLIC-NUCLEOTIDE 3'-PHOSPHODIESTERASE"/>
    <property type="match status" value="1"/>
</dbReference>
<dbReference type="SUPFAM" id="SSF55144">
    <property type="entry name" value="LigT-like"/>
    <property type="match status" value="1"/>
</dbReference>
<comment type="caution">
    <text evidence="1">The sequence shown here is derived from an EMBL/GenBank/DDBJ whole genome shotgun (WGS) entry which is preliminary data.</text>
</comment>
<dbReference type="InterPro" id="IPR009097">
    <property type="entry name" value="Cyclic_Pdiesterase"/>
</dbReference>
<evidence type="ECO:0000313" key="2">
    <source>
        <dbReference type="Proteomes" id="UP001286456"/>
    </source>
</evidence>
<dbReference type="InterPro" id="IPR012386">
    <property type="entry name" value="Cyclic-nucl_3Pdiesterase"/>
</dbReference>
<evidence type="ECO:0000313" key="1">
    <source>
        <dbReference type="EMBL" id="KAK3332281.1"/>
    </source>
</evidence>
<dbReference type="GO" id="GO:0009187">
    <property type="term" value="P:cyclic nucleotide metabolic process"/>
    <property type="evidence" value="ECO:0007669"/>
    <property type="project" value="TreeGrafter"/>
</dbReference>
<sequence length="213" mass="23921">MPDSALWLLPPPTHPLHATLSTLISSTLPSTEPSAASDRVSPHFFAPHMTLTSGISPSLYRDDPQAWLDSIPWPSAKQVRVRFEGPRVQSQDVFVRRCFIKVRLDGVREIAGLARAWGVNGQEDVVPESKTDEWLREWPRVYGPHVSLMYGDMPLDDDKLVEVTELVEKAGILLSEKNSKCVWSGWDGGVVWLVETGSNHIRDWKSIAKRELS</sequence>
<dbReference type="EMBL" id="JAUEPO010000002">
    <property type="protein sequence ID" value="KAK3332281.1"/>
    <property type="molecule type" value="Genomic_DNA"/>
</dbReference>
<dbReference type="Gene3D" id="3.90.1140.10">
    <property type="entry name" value="Cyclic phosphodiesterase"/>
    <property type="match status" value="1"/>
</dbReference>
<organism evidence="1 2">
    <name type="scientific">Cercophora scortea</name>
    <dbReference type="NCBI Taxonomy" id="314031"/>
    <lineage>
        <taxon>Eukaryota</taxon>
        <taxon>Fungi</taxon>
        <taxon>Dikarya</taxon>
        <taxon>Ascomycota</taxon>
        <taxon>Pezizomycotina</taxon>
        <taxon>Sordariomycetes</taxon>
        <taxon>Sordariomycetidae</taxon>
        <taxon>Sordariales</taxon>
        <taxon>Lasiosphaeriaceae</taxon>
        <taxon>Cercophora</taxon>
    </lineage>
</organism>
<dbReference type="AlphaFoldDB" id="A0AAE0MH06"/>